<dbReference type="Proteomes" id="UP000321424">
    <property type="component" value="Unassembled WGS sequence"/>
</dbReference>
<sequence>MAGLGELQAIALLSCSVVVNALTHTIVQISVTMPSMMSQGCGRRRGKGLPWESTGRPSVISETTSTLYEKVTPPLHKVSASSTDGVDYPSVSNRLCFDCDFCAGVRYCLAAQIESPVVKLVVGRGNK</sequence>
<proteinExistence type="predicted"/>
<organism evidence="1 2">
    <name type="scientific">Nocardia ninae NBRC 108245</name>
    <dbReference type="NCBI Taxonomy" id="1210091"/>
    <lineage>
        <taxon>Bacteria</taxon>
        <taxon>Bacillati</taxon>
        <taxon>Actinomycetota</taxon>
        <taxon>Actinomycetes</taxon>
        <taxon>Mycobacteriales</taxon>
        <taxon>Nocardiaceae</taxon>
        <taxon>Nocardia</taxon>
    </lineage>
</organism>
<name>A0A511MIH2_9NOCA</name>
<evidence type="ECO:0000313" key="2">
    <source>
        <dbReference type="Proteomes" id="UP000321424"/>
    </source>
</evidence>
<accession>A0A511MIH2</accession>
<dbReference type="AlphaFoldDB" id="A0A511MIH2"/>
<protein>
    <submittedName>
        <fullName evidence="1">Uncharacterized protein</fullName>
    </submittedName>
</protein>
<dbReference type="EMBL" id="BJXA01000037">
    <property type="protein sequence ID" value="GEM40454.1"/>
    <property type="molecule type" value="Genomic_DNA"/>
</dbReference>
<evidence type="ECO:0000313" key="1">
    <source>
        <dbReference type="EMBL" id="GEM40454.1"/>
    </source>
</evidence>
<keyword evidence="2" id="KW-1185">Reference proteome</keyword>
<gene>
    <name evidence="1" type="ORF">NN4_49730</name>
</gene>
<comment type="caution">
    <text evidence="1">The sequence shown here is derived from an EMBL/GenBank/DDBJ whole genome shotgun (WGS) entry which is preliminary data.</text>
</comment>
<reference evidence="1 2" key="1">
    <citation type="submission" date="2019-07" db="EMBL/GenBank/DDBJ databases">
        <title>Whole genome shotgun sequence of Nocardia ninae NBRC 108245.</title>
        <authorList>
            <person name="Hosoyama A."/>
            <person name="Uohara A."/>
            <person name="Ohji S."/>
            <person name="Ichikawa N."/>
        </authorList>
    </citation>
    <scope>NUCLEOTIDE SEQUENCE [LARGE SCALE GENOMIC DNA]</scope>
    <source>
        <strain evidence="1 2">NBRC 108245</strain>
    </source>
</reference>